<sequence length="65" mass="7379">MVVVTLIPKFYGSWRRFSYLDNDARFCANRRTSSCCHGANASDDFATPPQKRDGLIGKRLKRVAN</sequence>
<gene>
    <name evidence="2" type="ORF">CCR75_009343</name>
</gene>
<evidence type="ECO:0000313" key="3">
    <source>
        <dbReference type="Proteomes" id="UP000294530"/>
    </source>
</evidence>
<comment type="caution">
    <text evidence="2">The sequence shown here is derived from an EMBL/GenBank/DDBJ whole genome shotgun (WGS) entry which is preliminary data.</text>
</comment>
<accession>A0A976IFB8</accession>
<name>A0A976IFB8_BRELC</name>
<feature type="region of interest" description="Disordered" evidence="1">
    <location>
        <begin position="41"/>
        <end position="65"/>
    </location>
</feature>
<reference evidence="2 3" key="1">
    <citation type="journal article" date="2021" name="Genome Biol.">
        <title>AFLAP: assembly-free linkage analysis pipeline using k-mers from genome sequencing data.</title>
        <authorList>
            <person name="Fletcher K."/>
            <person name="Zhang L."/>
            <person name="Gil J."/>
            <person name="Han R."/>
            <person name="Cavanaugh K."/>
            <person name="Michelmore R."/>
        </authorList>
    </citation>
    <scope>NUCLEOTIDE SEQUENCE [LARGE SCALE GENOMIC DNA]</scope>
    <source>
        <strain evidence="2 3">SF5</strain>
    </source>
</reference>
<dbReference type="AlphaFoldDB" id="A0A976IFB8"/>
<keyword evidence="3" id="KW-1185">Reference proteome</keyword>
<dbReference type="KEGG" id="blac:94353055"/>
<dbReference type="Proteomes" id="UP000294530">
    <property type="component" value="Unassembled WGS sequence"/>
</dbReference>
<protein>
    <submittedName>
        <fullName evidence="2">Uncharacterized protein</fullName>
    </submittedName>
</protein>
<dbReference type="GeneID" id="94353055"/>
<organism evidence="2 3">
    <name type="scientific">Bremia lactucae</name>
    <name type="common">Lettuce downy mildew</name>
    <dbReference type="NCBI Taxonomy" id="4779"/>
    <lineage>
        <taxon>Eukaryota</taxon>
        <taxon>Sar</taxon>
        <taxon>Stramenopiles</taxon>
        <taxon>Oomycota</taxon>
        <taxon>Peronosporomycetes</taxon>
        <taxon>Peronosporales</taxon>
        <taxon>Peronosporaceae</taxon>
        <taxon>Bremia</taxon>
    </lineage>
</organism>
<dbReference type="RefSeq" id="XP_067818874.1">
    <property type="nucleotide sequence ID" value="XM_067967384.1"/>
</dbReference>
<proteinExistence type="predicted"/>
<evidence type="ECO:0000256" key="1">
    <source>
        <dbReference type="SAM" id="MobiDB-lite"/>
    </source>
</evidence>
<evidence type="ECO:0000313" key="2">
    <source>
        <dbReference type="EMBL" id="TDH69375.1"/>
    </source>
</evidence>
<dbReference type="EMBL" id="SHOA02000005">
    <property type="protein sequence ID" value="TDH69375.1"/>
    <property type="molecule type" value="Genomic_DNA"/>
</dbReference>